<evidence type="ECO:0000256" key="2">
    <source>
        <dbReference type="ARBA" id="ARBA00022729"/>
    </source>
</evidence>
<feature type="domain" description="MRH" evidence="8">
    <location>
        <begin position="440"/>
        <end position="552"/>
    </location>
</feature>
<evidence type="ECO:0000313" key="9">
    <source>
        <dbReference type="EMBL" id="KLJ12947.1"/>
    </source>
</evidence>
<dbReference type="OrthoDB" id="28322at2759"/>
<protein>
    <recommendedName>
        <fullName evidence="1">Glucosidase 2 subunit beta</fullName>
    </recommendedName>
</protein>
<dbReference type="Gene3D" id="2.70.130.10">
    <property type="entry name" value="Mannose-6-phosphate receptor binding domain"/>
    <property type="match status" value="1"/>
</dbReference>
<keyword evidence="5" id="KW-0175">Coiled coil</keyword>
<dbReference type="GO" id="GO:0006491">
    <property type="term" value="P:N-glycan processing"/>
    <property type="evidence" value="ECO:0007669"/>
    <property type="project" value="TreeGrafter"/>
</dbReference>
<evidence type="ECO:0000256" key="7">
    <source>
        <dbReference type="SAM" id="SignalP"/>
    </source>
</evidence>
<feature type="coiled-coil region" evidence="5">
    <location>
        <begin position="181"/>
        <end position="208"/>
    </location>
</feature>
<evidence type="ECO:0000256" key="5">
    <source>
        <dbReference type="SAM" id="Coils"/>
    </source>
</evidence>
<dbReference type="InterPro" id="IPR036055">
    <property type="entry name" value="LDL_receptor-like_sf"/>
</dbReference>
<keyword evidence="9" id="KW-0418">Kinase</keyword>
<dbReference type="InterPro" id="IPR036607">
    <property type="entry name" value="PRKCSH"/>
</dbReference>
<feature type="compositionally biased region" description="Polar residues" evidence="6">
    <location>
        <begin position="407"/>
        <end position="416"/>
    </location>
</feature>
<dbReference type="PANTHER" id="PTHR12630">
    <property type="entry name" value="N-LINKED OLIGOSACCHARIDE PROCESSING"/>
    <property type="match status" value="1"/>
</dbReference>
<keyword evidence="10" id="KW-1185">Reference proteome</keyword>
<evidence type="ECO:0000256" key="1">
    <source>
        <dbReference type="ARBA" id="ARBA00022387"/>
    </source>
</evidence>
<dbReference type="GO" id="GO:0017177">
    <property type="term" value="C:glucosidase II complex"/>
    <property type="evidence" value="ECO:0007669"/>
    <property type="project" value="TreeGrafter"/>
</dbReference>
<keyword evidence="9" id="KW-0808">Transferase</keyword>
<keyword evidence="3" id="KW-0256">Endoplasmic reticulum</keyword>
<proteinExistence type="predicted"/>
<feature type="coiled-coil region" evidence="5">
    <location>
        <begin position="240"/>
        <end position="281"/>
    </location>
</feature>
<dbReference type="InterPro" id="IPR039794">
    <property type="entry name" value="Gtb1-like"/>
</dbReference>
<accession>A0A0H1BPK4</accession>
<dbReference type="InterPro" id="IPR009011">
    <property type="entry name" value="Man6P_isomerase_rcpt-bd_dom_sf"/>
</dbReference>
<evidence type="ECO:0000256" key="3">
    <source>
        <dbReference type="ARBA" id="ARBA00022824"/>
    </source>
</evidence>
<gene>
    <name evidence="9" type="ORF">EMPG_12090</name>
</gene>
<organism evidence="9 10">
    <name type="scientific">Blastomyces silverae</name>
    <dbReference type="NCBI Taxonomy" id="2060906"/>
    <lineage>
        <taxon>Eukaryota</taxon>
        <taxon>Fungi</taxon>
        <taxon>Dikarya</taxon>
        <taxon>Ascomycota</taxon>
        <taxon>Pezizomycotina</taxon>
        <taxon>Eurotiomycetes</taxon>
        <taxon>Eurotiomycetidae</taxon>
        <taxon>Onygenales</taxon>
        <taxon>Ajellomycetaceae</taxon>
        <taxon>Blastomyces</taxon>
    </lineage>
</organism>
<dbReference type="STRING" id="2060906.A0A0H1BPK4"/>
<evidence type="ECO:0000259" key="8">
    <source>
        <dbReference type="PROSITE" id="PS51914"/>
    </source>
</evidence>
<evidence type="ECO:0000256" key="4">
    <source>
        <dbReference type="ARBA" id="ARBA00023157"/>
    </source>
</evidence>
<name>A0A0H1BPK4_9EURO</name>
<feature type="signal peptide" evidence="7">
    <location>
        <begin position="1"/>
        <end position="18"/>
    </location>
</feature>
<dbReference type="AlphaFoldDB" id="A0A0H1BPK4"/>
<dbReference type="SUPFAM" id="SSF57424">
    <property type="entry name" value="LDL receptor-like module"/>
    <property type="match status" value="1"/>
</dbReference>
<dbReference type="PANTHER" id="PTHR12630:SF1">
    <property type="entry name" value="GLUCOSIDASE 2 SUBUNIT BETA"/>
    <property type="match status" value="1"/>
</dbReference>
<comment type="caution">
    <text evidence="9">The sequence shown here is derived from an EMBL/GenBank/DDBJ whole genome shotgun (WGS) entry which is preliminary data.</text>
</comment>
<feature type="region of interest" description="Disordered" evidence="6">
    <location>
        <begin position="386"/>
        <end position="417"/>
    </location>
</feature>
<dbReference type="Pfam" id="PF13015">
    <property type="entry name" value="PRKCSH_1"/>
    <property type="match status" value="1"/>
</dbReference>
<dbReference type="PROSITE" id="PS51914">
    <property type="entry name" value="MRH"/>
    <property type="match status" value="1"/>
</dbReference>
<keyword evidence="4" id="KW-1015">Disulfide bond</keyword>
<sequence>MKHSGNLLVALGVTVCSAIGVVGSDAAARPRGVGPEFAKYYKDTSTFTCISNPSVQIPFSAVNDDYCDCPDGSDEPGTSACAYVSNFSPSDLRDDGANRTPALPGFYCINKGYRPSFISFQRINDGVCDYDVCCDGSDEWARVGGVKCENRCKEIGKEWRKNEEKRQKSLTAAVRKRGELVKAAARLRKEVEDRISDLEVEIGASEIKVQYLKDALEAVRAKERGKVVKGQKKGKVNVLAGLAKERVEELRGALVEVRRERDENLARVNQLEAILSKFKEEYNPNFNDEGVKRAVRAWEDYAARDDKASHGDETFNRDLDEICKPDSENSGINWDHWENEQDGESEIGLLYKVAAYLPDSLVNYLEDKAVQLRLFLVSNGILADTSSDSDATEPRAVTEARNAVSAEESSLNNIRSQLKDHKSDLDKDYGRDSVFRSMKGSCISKDSGEYTYELCWLEKTKQIPKKGGSHTTMGTFSAFTTVTVDEQDSAGKIIPRGKIALEYTNGQTCWNGPARSTKIVLECGEQDEILKVTEDEKCMYSMFVTTPAACEGPSKNGNNVRDGRKDEL</sequence>
<evidence type="ECO:0000313" key="10">
    <source>
        <dbReference type="Proteomes" id="UP000053573"/>
    </source>
</evidence>
<evidence type="ECO:0000256" key="6">
    <source>
        <dbReference type="SAM" id="MobiDB-lite"/>
    </source>
</evidence>
<reference evidence="10" key="1">
    <citation type="journal article" date="2015" name="PLoS Genet.">
        <title>The dynamic genome and transcriptome of the human fungal pathogen Blastomyces and close relative Emmonsia.</title>
        <authorList>
            <person name="Munoz J.F."/>
            <person name="Gauthier G.M."/>
            <person name="Desjardins C.A."/>
            <person name="Gallo J.E."/>
            <person name="Holder J."/>
            <person name="Sullivan T.D."/>
            <person name="Marty A.J."/>
            <person name="Carmen J.C."/>
            <person name="Chen Z."/>
            <person name="Ding L."/>
            <person name="Gujja S."/>
            <person name="Magrini V."/>
            <person name="Misas E."/>
            <person name="Mitreva M."/>
            <person name="Priest M."/>
            <person name="Saif S."/>
            <person name="Whiston E.A."/>
            <person name="Young S."/>
            <person name="Zeng Q."/>
            <person name="Goldman W.E."/>
            <person name="Mardis E.R."/>
            <person name="Taylor J.W."/>
            <person name="McEwen J.G."/>
            <person name="Clay O.K."/>
            <person name="Klein B.S."/>
            <person name="Cuomo C.A."/>
        </authorList>
    </citation>
    <scope>NUCLEOTIDE SEQUENCE [LARGE SCALE GENOMIC DNA]</scope>
    <source>
        <strain evidence="10">UAMH 139</strain>
    </source>
</reference>
<dbReference type="EMBL" id="LDEV01000606">
    <property type="protein sequence ID" value="KLJ12947.1"/>
    <property type="molecule type" value="Genomic_DNA"/>
</dbReference>
<keyword evidence="2 7" id="KW-0732">Signal</keyword>
<dbReference type="Proteomes" id="UP000053573">
    <property type="component" value="Unassembled WGS sequence"/>
</dbReference>
<dbReference type="InterPro" id="IPR044865">
    <property type="entry name" value="MRH_dom"/>
</dbReference>
<feature type="chain" id="PRO_5005199666" description="Glucosidase 2 subunit beta" evidence="7">
    <location>
        <begin position="19"/>
        <end position="568"/>
    </location>
</feature>
<dbReference type="InterPro" id="IPR028146">
    <property type="entry name" value="PRKCSH_N"/>
</dbReference>
<dbReference type="GO" id="GO:0016301">
    <property type="term" value="F:kinase activity"/>
    <property type="evidence" value="ECO:0007669"/>
    <property type="project" value="UniProtKB-KW"/>
</dbReference>
<dbReference type="Pfam" id="PF12999">
    <property type="entry name" value="PRKCSH-like"/>
    <property type="match status" value="1"/>
</dbReference>
<dbReference type="SUPFAM" id="SSF50911">
    <property type="entry name" value="Mannose 6-phosphate receptor domain"/>
    <property type="match status" value="1"/>
</dbReference>